<organism evidence="3 4">
    <name type="scientific">Providencia stuartii (strain MRSN 2154)</name>
    <dbReference type="NCBI Taxonomy" id="1157951"/>
    <lineage>
        <taxon>Bacteria</taxon>
        <taxon>Pseudomonadati</taxon>
        <taxon>Pseudomonadota</taxon>
        <taxon>Gammaproteobacteria</taxon>
        <taxon>Enterobacterales</taxon>
        <taxon>Morganellaceae</taxon>
        <taxon>Providencia</taxon>
    </lineage>
</organism>
<evidence type="ECO:0000313" key="3">
    <source>
        <dbReference type="EMBL" id="AFH93203.1"/>
    </source>
</evidence>
<accession>A0A140NK12</accession>
<evidence type="ECO:0000313" key="4">
    <source>
        <dbReference type="Proteomes" id="UP000005012"/>
    </source>
</evidence>
<dbReference type="InterPro" id="IPR008966">
    <property type="entry name" value="Adhesion_dom_sf"/>
</dbReference>
<dbReference type="OrthoDB" id="6522787at2"/>
<evidence type="ECO:0000259" key="2">
    <source>
        <dbReference type="Pfam" id="PF00419"/>
    </source>
</evidence>
<dbReference type="PANTHER" id="PTHR33420">
    <property type="entry name" value="FIMBRIAL SUBUNIT ELFA-RELATED"/>
    <property type="match status" value="1"/>
</dbReference>
<proteinExistence type="predicted"/>
<dbReference type="PANTHER" id="PTHR33420:SF26">
    <property type="entry name" value="FIMBRIAL SUBUNIT"/>
    <property type="match status" value="1"/>
</dbReference>
<dbReference type="InterPro" id="IPR000259">
    <property type="entry name" value="Adhesion_dom_fimbrial"/>
</dbReference>
<dbReference type="Pfam" id="PF00419">
    <property type="entry name" value="Fimbrial"/>
    <property type="match status" value="1"/>
</dbReference>
<dbReference type="InterPro" id="IPR036937">
    <property type="entry name" value="Adhesion_dom_fimbrial_sf"/>
</dbReference>
<dbReference type="GeneID" id="93518003"/>
<reference evidence="3 4" key="1">
    <citation type="journal article" date="2012" name="J. Bacteriol.">
        <title>Complete Genome Sequence of Providencia stuartii Clinical Isolate MRSN 2154.</title>
        <authorList>
            <person name="Clifford R.J."/>
            <person name="Hang J."/>
            <person name="Riley M.C."/>
            <person name="Onmus-Leone F."/>
            <person name="Kuschner R.A."/>
            <person name="Lesho E.P."/>
            <person name="Waterman P.E."/>
        </authorList>
    </citation>
    <scope>NUCLEOTIDE SEQUENCE [LARGE SCALE GENOMIC DNA]</scope>
    <source>
        <strain evidence="3 4">MRSN 2154</strain>
    </source>
</reference>
<feature type="domain" description="Fimbrial-type adhesion" evidence="2">
    <location>
        <begin position="29"/>
        <end position="185"/>
    </location>
</feature>
<feature type="signal peptide" evidence="1">
    <location>
        <begin position="1"/>
        <end position="20"/>
    </location>
</feature>
<dbReference type="HOGENOM" id="CLU_088965_3_1_6"/>
<reference evidence="4" key="2">
    <citation type="submission" date="2012-04" db="EMBL/GenBank/DDBJ databases">
        <title>Complete genome sequence of Providencia stuartii clinical isolate MRSN 2154.</title>
        <authorList>
            <person name="Clifford R.J."/>
            <person name="Hang J."/>
            <person name="Riley M.C."/>
            <person name="Onmus-Leone F."/>
            <person name="Kuschner R.A."/>
            <person name="Lesho E.P."/>
            <person name="Waterman P.E."/>
        </authorList>
    </citation>
    <scope>NUCLEOTIDE SEQUENCE [LARGE SCALE GENOMIC DNA]</scope>
    <source>
        <strain evidence="4">MRSN 2154</strain>
    </source>
</reference>
<dbReference type="AlphaFoldDB" id="A0A140NK12"/>
<protein>
    <submittedName>
        <fullName evidence="3">Fimbrial protein domain-containing protein</fullName>
    </submittedName>
</protein>
<dbReference type="Proteomes" id="UP000005012">
    <property type="component" value="Chromosome"/>
</dbReference>
<feature type="chain" id="PRO_5007303766" evidence="1">
    <location>
        <begin position="21"/>
        <end position="186"/>
    </location>
</feature>
<name>A0A140NK12_PROSM</name>
<dbReference type="SUPFAM" id="SSF49401">
    <property type="entry name" value="Bacterial adhesins"/>
    <property type="match status" value="1"/>
</dbReference>
<dbReference type="InterPro" id="IPR050263">
    <property type="entry name" value="Bact_Fimbrial_Adh_Pro"/>
</dbReference>
<dbReference type="EMBL" id="CP003488">
    <property type="protein sequence ID" value="AFH93203.1"/>
    <property type="molecule type" value="Genomic_DNA"/>
</dbReference>
<dbReference type="GO" id="GO:0043709">
    <property type="term" value="P:cell adhesion involved in single-species biofilm formation"/>
    <property type="evidence" value="ECO:0007669"/>
    <property type="project" value="TreeGrafter"/>
</dbReference>
<dbReference type="PATRIC" id="fig|1157951.4.peg.1321"/>
<dbReference type="Gene3D" id="2.60.40.1090">
    <property type="entry name" value="Fimbrial-type adhesion domain"/>
    <property type="match status" value="1"/>
</dbReference>
<dbReference type="KEGG" id="psi:S70_06660"/>
<gene>
    <name evidence="3" type="ordered locus">S70_06660</name>
</gene>
<evidence type="ECO:0000256" key="1">
    <source>
        <dbReference type="SAM" id="SignalP"/>
    </source>
</evidence>
<sequence>MKKIILATLISGAMSASAFAVDAGKGTVTFTGSIIEAPCSIAPGDESQTIDLGQVSNVTLQKGGMSAAQPFEIHLEGCTLNAEYKDKDGVTQKYNNMVEVKFEGTEWVNNGSNTGLIQITGDASGAGIVLMNKSGAKININDSTVERAYTSGNNILSFQAALQGMSDATVVPGSFQAVTNFTLAYN</sequence>
<dbReference type="GO" id="GO:0009289">
    <property type="term" value="C:pilus"/>
    <property type="evidence" value="ECO:0007669"/>
    <property type="project" value="InterPro"/>
</dbReference>
<dbReference type="RefSeq" id="WP_004927218.1">
    <property type="nucleotide sequence ID" value="NC_017731.1"/>
</dbReference>
<keyword evidence="1" id="KW-0732">Signal</keyword>